<dbReference type="EMBL" id="JBBKZT010000008">
    <property type="protein sequence ID" value="MEJ8848740.1"/>
    <property type="molecule type" value="Genomic_DNA"/>
</dbReference>
<keyword evidence="3" id="KW-1185">Reference proteome</keyword>
<evidence type="ECO:0000256" key="1">
    <source>
        <dbReference type="SAM" id="MobiDB-lite"/>
    </source>
</evidence>
<comment type="caution">
    <text evidence="2">The sequence shown here is derived from an EMBL/GenBank/DDBJ whole genome shotgun (WGS) entry which is preliminary data.</text>
</comment>
<dbReference type="Proteomes" id="UP001385892">
    <property type="component" value="Unassembled WGS sequence"/>
</dbReference>
<feature type="region of interest" description="Disordered" evidence="1">
    <location>
        <begin position="1"/>
        <end position="23"/>
    </location>
</feature>
<dbReference type="RefSeq" id="WP_340343860.1">
    <property type="nucleotide sequence ID" value="NZ_JBBKZT010000008.1"/>
</dbReference>
<gene>
    <name evidence="2" type="ORF">WKW82_18930</name>
</gene>
<protein>
    <submittedName>
        <fullName evidence="2">Uncharacterized protein</fullName>
    </submittedName>
</protein>
<name>A0ABU8WMI3_9BURK</name>
<sequence length="197" mass="20905">MKSAPHAVDTSGAQRGAAGPGVGSAMSAAIESIPGWRLAAHVVAKPPPSDWRDALAKRLGARPRRIGVWAELALYGAWQCLDAAGESALPPGARLRVASLSGPQTATRDSMTQLRTGLPMPFDFMQSQSGLMLAALAKGLGWQGDASFMVCRDASLLMRVASCGAGPDGLLLGWIEQDGDVLRSEWWRWLPDDRRGT</sequence>
<organism evidence="2 3">
    <name type="scientific">Variovorax rhizosphaerae</name>
    <dbReference type="NCBI Taxonomy" id="1836200"/>
    <lineage>
        <taxon>Bacteria</taxon>
        <taxon>Pseudomonadati</taxon>
        <taxon>Pseudomonadota</taxon>
        <taxon>Betaproteobacteria</taxon>
        <taxon>Burkholderiales</taxon>
        <taxon>Comamonadaceae</taxon>
        <taxon>Variovorax</taxon>
    </lineage>
</organism>
<evidence type="ECO:0000313" key="3">
    <source>
        <dbReference type="Proteomes" id="UP001385892"/>
    </source>
</evidence>
<proteinExistence type="predicted"/>
<reference evidence="2 3" key="1">
    <citation type="submission" date="2024-03" db="EMBL/GenBank/DDBJ databases">
        <title>Novel species of the genus Variovorax.</title>
        <authorList>
            <person name="Liu Q."/>
            <person name="Xin Y.-H."/>
        </authorList>
    </citation>
    <scope>NUCLEOTIDE SEQUENCE [LARGE SCALE GENOMIC DNA]</scope>
    <source>
        <strain evidence="2 3">KACC 18900</strain>
    </source>
</reference>
<evidence type="ECO:0000313" key="2">
    <source>
        <dbReference type="EMBL" id="MEJ8848740.1"/>
    </source>
</evidence>
<accession>A0ABU8WMI3</accession>